<gene>
    <name evidence="9" type="ORF">PSI22_11815</name>
</gene>
<comment type="caution">
    <text evidence="9">The sequence shown here is derived from an EMBL/GenBank/DDBJ whole genome shotgun (WGS) entry which is preliminary data.</text>
</comment>
<evidence type="ECO:0000313" key="9">
    <source>
        <dbReference type="EMBL" id="MDC9622301.1"/>
    </source>
</evidence>
<dbReference type="PROSITE" id="PS50850">
    <property type="entry name" value="MFS"/>
    <property type="match status" value="1"/>
</dbReference>
<evidence type="ECO:0000313" key="10">
    <source>
        <dbReference type="Proteomes" id="UP001214757"/>
    </source>
</evidence>
<dbReference type="PANTHER" id="PTHR23517:SF3">
    <property type="entry name" value="INTEGRAL MEMBRANE TRANSPORT PROTEIN"/>
    <property type="match status" value="1"/>
</dbReference>
<evidence type="ECO:0000256" key="4">
    <source>
        <dbReference type="ARBA" id="ARBA00022692"/>
    </source>
</evidence>
<evidence type="ECO:0000259" key="8">
    <source>
        <dbReference type="PROSITE" id="PS50850"/>
    </source>
</evidence>
<feature type="transmembrane region" description="Helical" evidence="7">
    <location>
        <begin position="220"/>
        <end position="239"/>
    </location>
</feature>
<evidence type="ECO:0000256" key="3">
    <source>
        <dbReference type="ARBA" id="ARBA00022475"/>
    </source>
</evidence>
<dbReference type="Gene3D" id="1.20.1250.20">
    <property type="entry name" value="MFS general substrate transporter like domains"/>
    <property type="match status" value="1"/>
</dbReference>
<name>A0ABT5M7R3_9GAMM</name>
<keyword evidence="10" id="KW-1185">Reference proteome</keyword>
<sequence length="405" mass="43866">MSEFSSLIKKLPFSVKALLCCSFLRAVSFFALIPFWPIFLHEGWGLSQDSLGFVLGSTMLIAELISLYGGFLADRYDKLWLIISLDTIVVVLYIILTMVGNLGLIVLLFVLATSASSSIGVAGNALLTDLLESGLRTKVISLRYAIQNIGGALGPALGAWAALGHSRGPLVVAAIAIGLSLLILFMTRRSFNAVDAASSEEKSNLNFAPTIKILIRDRQLMLFLAGGILSMTVYGPLLTYLPQYLSTLEFTASEAYQKVAMAATVNSVVVIALQYYLGGRVTTKHLLAWINVGTIALIIGLLGLASSSLLIVWMIAVTIFTLGEIILLPAEYAAIEQLAPKHLRGSYFGAQNLVYLGLALGPIVCGIVLTYMVPVAMFFFLIGIALISLIFYYLAFRRMNKKQSD</sequence>
<comment type="subcellular location">
    <subcellularLocation>
        <location evidence="1">Cell membrane</location>
        <topology evidence="1">Multi-pass membrane protein</topology>
    </subcellularLocation>
</comment>
<accession>A0ABT5M7R3</accession>
<keyword evidence="2" id="KW-0813">Transport</keyword>
<feature type="transmembrane region" description="Helical" evidence="7">
    <location>
        <begin position="259"/>
        <end position="277"/>
    </location>
</feature>
<dbReference type="Pfam" id="PF07690">
    <property type="entry name" value="MFS_1"/>
    <property type="match status" value="1"/>
</dbReference>
<keyword evidence="5 7" id="KW-1133">Transmembrane helix</keyword>
<keyword evidence="3" id="KW-1003">Cell membrane</keyword>
<feature type="transmembrane region" description="Helical" evidence="7">
    <location>
        <begin position="79"/>
        <end position="96"/>
    </location>
</feature>
<keyword evidence="6 7" id="KW-0472">Membrane</keyword>
<feature type="transmembrane region" description="Helical" evidence="7">
    <location>
        <begin position="311"/>
        <end position="332"/>
    </location>
</feature>
<dbReference type="RefSeq" id="WP_273579915.1">
    <property type="nucleotide sequence ID" value="NZ_JAQRFO010000023.1"/>
</dbReference>
<evidence type="ECO:0000256" key="7">
    <source>
        <dbReference type="SAM" id="Phobius"/>
    </source>
</evidence>
<reference evidence="9 10" key="1">
    <citation type="submission" date="2023-02" db="EMBL/GenBank/DDBJ databases">
        <title>Entomopathogenic bacteria.</title>
        <authorList>
            <person name="Machado R.A."/>
        </authorList>
    </citation>
    <scope>NUCLEOTIDE SEQUENCE [LARGE SCALE GENOMIC DNA]</scope>
    <source>
        <strain evidence="9 10">XENO-7</strain>
    </source>
</reference>
<evidence type="ECO:0000256" key="2">
    <source>
        <dbReference type="ARBA" id="ARBA00022448"/>
    </source>
</evidence>
<dbReference type="PANTHER" id="PTHR23517">
    <property type="entry name" value="RESISTANCE PROTEIN MDTM, PUTATIVE-RELATED-RELATED"/>
    <property type="match status" value="1"/>
</dbReference>
<dbReference type="InterPro" id="IPR011701">
    <property type="entry name" value="MFS"/>
</dbReference>
<protein>
    <submittedName>
        <fullName evidence="9">MFS transporter</fullName>
    </submittedName>
</protein>
<feature type="domain" description="Major facilitator superfamily (MFS) profile" evidence="8">
    <location>
        <begin position="14"/>
        <end position="400"/>
    </location>
</feature>
<keyword evidence="4 7" id="KW-0812">Transmembrane</keyword>
<dbReference type="InterPro" id="IPR050171">
    <property type="entry name" value="MFS_Transporters"/>
</dbReference>
<feature type="transmembrane region" description="Helical" evidence="7">
    <location>
        <begin position="378"/>
        <end position="396"/>
    </location>
</feature>
<feature type="transmembrane region" description="Helical" evidence="7">
    <location>
        <begin position="102"/>
        <end position="123"/>
    </location>
</feature>
<feature type="transmembrane region" description="Helical" evidence="7">
    <location>
        <begin position="17"/>
        <end position="39"/>
    </location>
</feature>
<feature type="transmembrane region" description="Helical" evidence="7">
    <location>
        <begin position="286"/>
        <end position="305"/>
    </location>
</feature>
<dbReference type="InterPro" id="IPR036259">
    <property type="entry name" value="MFS_trans_sf"/>
</dbReference>
<feature type="transmembrane region" description="Helical" evidence="7">
    <location>
        <begin position="353"/>
        <end position="372"/>
    </location>
</feature>
<dbReference type="InterPro" id="IPR020846">
    <property type="entry name" value="MFS_dom"/>
</dbReference>
<evidence type="ECO:0000256" key="1">
    <source>
        <dbReference type="ARBA" id="ARBA00004651"/>
    </source>
</evidence>
<proteinExistence type="predicted"/>
<dbReference type="SUPFAM" id="SSF103473">
    <property type="entry name" value="MFS general substrate transporter"/>
    <property type="match status" value="1"/>
</dbReference>
<dbReference type="Proteomes" id="UP001214757">
    <property type="component" value="Unassembled WGS sequence"/>
</dbReference>
<evidence type="ECO:0000256" key="5">
    <source>
        <dbReference type="ARBA" id="ARBA00022989"/>
    </source>
</evidence>
<evidence type="ECO:0000256" key="6">
    <source>
        <dbReference type="ARBA" id="ARBA00023136"/>
    </source>
</evidence>
<feature type="transmembrane region" description="Helical" evidence="7">
    <location>
        <begin position="51"/>
        <end position="72"/>
    </location>
</feature>
<dbReference type="EMBL" id="JAQRFO010000023">
    <property type="protein sequence ID" value="MDC9622301.1"/>
    <property type="molecule type" value="Genomic_DNA"/>
</dbReference>
<feature type="transmembrane region" description="Helical" evidence="7">
    <location>
        <begin position="144"/>
        <end position="163"/>
    </location>
</feature>
<feature type="transmembrane region" description="Helical" evidence="7">
    <location>
        <begin position="169"/>
        <end position="187"/>
    </location>
</feature>
<organism evidence="9 10">
    <name type="scientific">Xenorhabdus aichiensis</name>
    <dbReference type="NCBI Taxonomy" id="3025874"/>
    <lineage>
        <taxon>Bacteria</taxon>
        <taxon>Pseudomonadati</taxon>
        <taxon>Pseudomonadota</taxon>
        <taxon>Gammaproteobacteria</taxon>
        <taxon>Enterobacterales</taxon>
        <taxon>Morganellaceae</taxon>
        <taxon>Xenorhabdus</taxon>
    </lineage>
</organism>